<keyword evidence="3" id="KW-1185">Reference proteome</keyword>
<evidence type="ECO:0000313" key="2">
    <source>
        <dbReference type="EMBL" id="RCI06229.1"/>
    </source>
</evidence>
<dbReference type="Proteomes" id="UP000253551">
    <property type="component" value="Unassembled WGS sequence"/>
</dbReference>
<evidence type="ECO:0000256" key="1">
    <source>
        <dbReference type="SAM" id="MobiDB-lite"/>
    </source>
</evidence>
<dbReference type="OrthoDB" id="10626657at2759"/>
<name>A0A367KVJ6_RHIST</name>
<feature type="compositionally biased region" description="Basic residues" evidence="1">
    <location>
        <begin position="44"/>
        <end position="63"/>
    </location>
</feature>
<gene>
    <name evidence="2" type="ORF">CU098_013191</name>
</gene>
<comment type="caution">
    <text evidence="2">The sequence shown here is derived from an EMBL/GenBank/DDBJ whole genome shotgun (WGS) entry which is preliminary data.</text>
</comment>
<feature type="region of interest" description="Disordered" evidence="1">
    <location>
        <begin position="266"/>
        <end position="290"/>
    </location>
</feature>
<feature type="compositionally biased region" description="Basic and acidic residues" evidence="1">
    <location>
        <begin position="32"/>
        <end position="43"/>
    </location>
</feature>
<evidence type="ECO:0000313" key="3">
    <source>
        <dbReference type="Proteomes" id="UP000253551"/>
    </source>
</evidence>
<feature type="region of interest" description="Disordered" evidence="1">
    <location>
        <begin position="1"/>
        <end position="82"/>
    </location>
</feature>
<feature type="region of interest" description="Disordered" evidence="1">
    <location>
        <begin position="142"/>
        <end position="164"/>
    </location>
</feature>
<accession>A0A367KVJ6</accession>
<reference evidence="2 3" key="1">
    <citation type="journal article" date="2018" name="G3 (Bethesda)">
        <title>Phylogenetic and Phylogenomic Definition of Rhizopus Species.</title>
        <authorList>
            <person name="Gryganskyi A.P."/>
            <person name="Golan J."/>
            <person name="Dolatabadi S."/>
            <person name="Mondo S."/>
            <person name="Robb S."/>
            <person name="Idnurm A."/>
            <person name="Muszewska A."/>
            <person name="Steczkiewicz K."/>
            <person name="Masonjones S."/>
            <person name="Liao H.L."/>
            <person name="Gajdeczka M.T."/>
            <person name="Anike F."/>
            <person name="Vuek A."/>
            <person name="Anishchenko I.M."/>
            <person name="Voigt K."/>
            <person name="de Hoog G.S."/>
            <person name="Smith M.E."/>
            <person name="Heitman J."/>
            <person name="Vilgalys R."/>
            <person name="Stajich J.E."/>
        </authorList>
    </citation>
    <scope>NUCLEOTIDE SEQUENCE [LARGE SCALE GENOMIC DNA]</scope>
    <source>
        <strain evidence="2 3">LSU 92-RS-03</strain>
    </source>
</reference>
<sequence>MANAKKVKAEENNKKVFVHTKGAPKQKNVRKRHDENEPDEQTKQTRKHLSLKNNKKTTKPFRKPLKEMIPQAPKCIKMKNITGRPPTRTIEVLCDDDNKDIGQIQDVQLKLSKESKDEKIETQDAVNANSYNVMKSSSCTLSISHRDECSQESSPGQSNDGGVDSNVAIEIELTNKTKKNEKNNEEEELTTRTIHKDVAVDLVLKNENDGELSPELKETSLLQEEEDDCLAKLDTKLELPVPVTDSLLTLSPTLVDYEKELQIAVPEPREKSIEKKLGLNVDKPKERDIK</sequence>
<dbReference type="EMBL" id="PJQM01000201">
    <property type="protein sequence ID" value="RCI06229.1"/>
    <property type="molecule type" value="Genomic_DNA"/>
</dbReference>
<feature type="compositionally biased region" description="Basic residues" evidence="1">
    <location>
        <begin position="16"/>
        <end position="31"/>
    </location>
</feature>
<feature type="compositionally biased region" description="Polar residues" evidence="1">
    <location>
        <begin position="151"/>
        <end position="160"/>
    </location>
</feature>
<protein>
    <submittedName>
        <fullName evidence="2">Uncharacterized protein</fullName>
    </submittedName>
</protein>
<dbReference type="AlphaFoldDB" id="A0A367KVJ6"/>
<proteinExistence type="predicted"/>
<organism evidence="2 3">
    <name type="scientific">Rhizopus stolonifer</name>
    <name type="common">Rhizopus nigricans</name>
    <dbReference type="NCBI Taxonomy" id="4846"/>
    <lineage>
        <taxon>Eukaryota</taxon>
        <taxon>Fungi</taxon>
        <taxon>Fungi incertae sedis</taxon>
        <taxon>Mucoromycota</taxon>
        <taxon>Mucoromycotina</taxon>
        <taxon>Mucoromycetes</taxon>
        <taxon>Mucorales</taxon>
        <taxon>Mucorineae</taxon>
        <taxon>Rhizopodaceae</taxon>
        <taxon>Rhizopus</taxon>
    </lineage>
</organism>